<keyword evidence="2" id="KW-0812">Transmembrane</keyword>
<gene>
    <name evidence="3" type="ORF">N8I77_010533</name>
</gene>
<keyword evidence="4" id="KW-1185">Reference proteome</keyword>
<dbReference type="PANTHER" id="PTHR38122">
    <property type="entry name" value="GLYCOPROTEIN X"/>
    <property type="match status" value="1"/>
</dbReference>
<proteinExistence type="predicted"/>
<sequence>MDTVQEAMQPRNTVSPVIPDACYDTCNNAYLEAQSRGKIPALCDRNSAFSNYYGGCNQCMDKNATQIQDSTRQDLDSLFSPYIDYCEPFQSSWLTWYVTVESVTAVQLLTADASTSQFTVLYETSTITSTLPAYSIHFSAQSLISTYIPPAVFSELAASVASAASMASVTGDATSLVYSVLEDTSRPPWFSSAVPSTYAAQMSTLEASLNELLVTSGSTASTSAATSTQRTTPTGSGSKAWIAGAVVGSVAGAALILLGIFLFLRHKRRATTVGKKSDSQGDDSTYMTGWKPELHSDPAPQPPRVYEMDASQNISEMEVHEIPQELHVEQVRKTSEKPT</sequence>
<feature type="transmembrane region" description="Helical" evidence="2">
    <location>
        <begin position="240"/>
        <end position="264"/>
    </location>
</feature>
<dbReference type="AlphaFoldDB" id="A0AAD9S7I7"/>
<keyword evidence="2" id="KW-0472">Membrane</keyword>
<evidence type="ECO:0000256" key="1">
    <source>
        <dbReference type="SAM" id="MobiDB-lite"/>
    </source>
</evidence>
<accession>A0AAD9S7I7</accession>
<reference evidence="3" key="1">
    <citation type="submission" date="2023-06" db="EMBL/GenBank/DDBJ databases">
        <authorList>
            <person name="Noh H."/>
        </authorList>
    </citation>
    <scope>NUCLEOTIDE SEQUENCE</scope>
    <source>
        <strain evidence="3">DUCC20226</strain>
    </source>
</reference>
<dbReference type="EMBL" id="JAUJFL010000006">
    <property type="protein sequence ID" value="KAK2601058.1"/>
    <property type="molecule type" value="Genomic_DNA"/>
</dbReference>
<name>A0AAD9S7I7_PHOAM</name>
<keyword evidence="2" id="KW-1133">Transmembrane helix</keyword>
<comment type="caution">
    <text evidence="3">The sequence shown here is derived from an EMBL/GenBank/DDBJ whole genome shotgun (WGS) entry which is preliminary data.</text>
</comment>
<protein>
    <submittedName>
        <fullName evidence="3">Uncharacterized protein</fullName>
    </submittedName>
</protein>
<evidence type="ECO:0000313" key="3">
    <source>
        <dbReference type="EMBL" id="KAK2601058.1"/>
    </source>
</evidence>
<evidence type="ECO:0000256" key="2">
    <source>
        <dbReference type="SAM" id="Phobius"/>
    </source>
</evidence>
<feature type="region of interest" description="Disordered" evidence="1">
    <location>
        <begin position="272"/>
        <end position="305"/>
    </location>
</feature>
<evidence type="ECO:0000313" key="4">
    <source>
        <dbReference type="Proteomes" id="UP001265746"/>
    </source>
</evidence>
<dbReference type="Proteomes" id="UP001265746">
    <property type="component" value="Unassembled WGS sequence"/>
</dbReference>
<organism evidence="3 4">
    <name type="scientific">Phomopsis amygdali</name>
    <name type="common">Fusicoccum amygdali</name>
    <dbReference type="NCBI Taxonomy" id="1214568"/>
    <lineage>
        <taxon>Eukaryota</taxon>
        <taxon>Fungi</taxon>
        <taxon>Dikarya</taxon>
        <taxon>Ascomycota</taxon>
        <taxon>Pezizomycotina</taxon>
        <taxon>Sordariomycetes</taxon>
        <taxon>Sordariomycetidae</taxon>
        <taxon>Diaporthales</taxon>
        <taxon>Diaporthaceae</taxon>
        <taxon>Diaporthe</taxon>
    </lineage>
</organism>
<dbReference type="PANTHER" id="PTHR38122:SF1">
    <property type="entry name" value="GLYCOPROTEIN X"/>
    <property type="match status" value="1"/>
</dbReference>